<dbReference type="PANTHER" id="PTHR43327">
    <property type="entry name" value="STOMATIN-LIKE PROTEIN 2, MITOCHONDRIAL"/>
    <property type="match status" value="1"/>
</dbReference>
<comment type="caution">
    <text evidence="3">The sequence shown here is derived from an EMBL/GenBank/DDBJ whole genome shotgun (WGS) entry which is preliminary data.</text>
</comment>
<reference evidence="3 4" key="1">
    <citation type="journal article" date="2016" name="Nat. Commun.">
        <title>Thousands of microbial genomes shed light on interconnected biogeochemical processes in an aquifer system.</title>
        <authorList>
            <person name="Anantharaman K."/>
            <person name="Brown C.T."/>
            <person name="Hug L.A."/>
            <person name="Sharon I."/>
            <person name="Castelle C.J."/>
            <person name="Probst A.J."/>
            <person name="Thomas B.C."/>
            <person name="Singh A."/>
            <person name="Wilkins M.J."/>
            <person name="Karaoz U."/>
            <person name="Brodie E.L."/>
            <person name="Williams K.H."/>
            <person name="Hubbard S.S."/>
            <person name="Banfield J.F."/>
        </authorList>
    </citation>
    <scope>NUCLEOTIDE SEQUENCE [LARGE SCALE GENOMIC DNA]</scope>
</reference>
<dbReference type="Proteomes" id="UP000177309">
    <property type="component" value="Unassembled WGS sequence"/>
</dbReference>
<dbReference type="Pfam" id="PF01145">
    <property type="entry name" value="Band_7"/>
    <property type="match status" value="1"/>
</dbReference>
<sequence length="284" mass="31292">MYWLFIVIVVLAYYTIKIVRPVEKGVVETLGKFSSTAEAGLHFLIPVVQKMYRINITEQRVDIEPQSIITKDKLNAEVDGVVYYKVVDPTKAIYNVNDFFSAVPSLAKTTLRAVIGKMTLTEANENRDKINSEVEAILDKQTDPWGITVIRVELQRIEPPADVQAAMNMVVKAENEKIAALDIATALETKADGNRRAEIKKAEGQAQGIRLKATAEADAIKLVNEAAEKYFVGNAQLLKRLETVSESLKNNAKIVVPAGTELVNVIGDMAGGVLPLIKRANEDK</sequence>
<evidence type="ECO:0000313" key="4">
    <source>
        <dbReference type="Proteomes" id="UP000177309"/>
    </source>
</evidence>
<dbReference type="PRINTS" id="PR00721">
    <property type="entry name" value="STOMATIN"/>
</dbReference>
<evidence type="ECO:0000259" key="2">
    <source>
        <dbReference type="SMART" id="SM00244"/>
    </source>
</evidence>
<comment type="similarity">
    <text evidence="1">Belongs to the band 7/mec-2 family.</text>
</comment>
<accession>A0A1F4TPF5</accession>
<dbReference type="InterPro" id="IPR001972">
    <property type="entry name" value="Stomatin_HflK_fam"/>
</dbReference>
<feature type="domain" description="Band 7" evidence="2">
    <location>
        <begin position="14"/>
        <end position="171"/>
    </location>
</feature>
<proteinExistence type="inferred from homology"/>
<dbReference type="InterPro" id="IPR001107">
    <property type="entry name" value="Band_7"/>
</dbReference>
<dbReference type="EMBL" id="MEUI01000014">
    <property type="protein sequence ID" value="OGC34568.1"/>
    <property type="molecule type" value="Genomic_DNA"/>
</dbReference>
<dbReference type="Gene3D" id="3.30.479.30">
    <property type="entry name" value="Band 7 domain"/>
    <property type="match status" value="1"/>
</dbReference>
<dbReference type="InterPro" id="IPR050710">
    <property type="entry name" value="Band7/mec-2_domain"/>
</dbReference>
<gene>
    <name evidence="3" type="ORF">A2462_04465</name>
</gene>
<dbReference type="GO" id="GO:0098552">
    <property type="term" value="C:side of membrane"/>
    <property type="evidence" value="ECO:0007669"/>
    <property type="project" value="UniProtKB-ARBA"/>
</dbReference>
<dbReference type="GO" id="GO:0005886">
    <property type="term" value="C:plasma membrane"/>
    <property type="evidence" value="ECO:0007669"/>
    <property type="project" value="UniProtKB-ARBA"/>
</dbReference>
<evidence type="ECO:0000313" key="3">
    <source>
        <dbReference type="EMBL" id="OGC34568.1"/>
    </source>
</evidence>
<dbReference type="SUPFAM" id="SSF117892">
    <property type="entry name" value="Band 7/SPFH domain"/>
    <property type="match status" value="1"/>
</dbReference>
<evidence type="ECO:0000256" key="1">
    <source>
        <dbReference type="ARBA" id="ARBA00008164"/>
    </source>
</evidence>
<dbReference type="CDD" id="cd08829">
    <property type="entry name" value="SPFH_paraslipin"/>
    <property type="match status" value="1"/>
</dbReference>
<protein>
    <recommendedName>
        <fullName evidence="2">Band 7 domain-containing protein</fullName>
    </recommendedName>
</protein>
<name>A0A1F4TPF5_UNCSA</name>
<dbReference type="SMART" id="SM00244">
    <property type="entry name" value="PHB"/>
    <property type="match status" value="1"/>
</dbReference>
<dbReference type="InterPro" id="IPR036013">
    <property type="entry name" value="Band_7/SPFH_dom_sf"/>
</dbReference>
<dbReference type="AlphaFoldDB" id="A0A1F4TPF5"/>
<organism evidence="3 4">
    <name type="scientific">candidate division WOR-1 bacterium RIFOXYC2_FULL_41_25</name>
    <dbReference type="NCBI Taxonomy" id="1802586"/>
    <lineage>
        <taxon>Bacteria</taxon>
        <taxon>Bacillati</taxon>
        <taxon>Saganbacteria</taxon>
    </lineage>
</organism>
<dbReference type="FunFam" id="3.30.479.30:FF:000004">
    <property type="entry name" value="Putative membrane protease family, stomatin"/>
    <property type="match status" value="1"/>
</dbReference>
<dbReference type="PANTHER" id="PTHR43327:SF10">
    <property type="entry name" value="STOMATIN-LIKE PROTEIN 2, MITOCHONDRIAL"/>
    <property type="match status" value="1"/>
</dbReference>